<organism evidence="1 2">
    <name type="scientific">Bradyrhizobium centrolobii</name>
    <dbReference type="NCBI Taxonomy" id="1505087"/>
    <lineage>
        <taxon>Bacteria</taxon>
        <taxon>Pseudomonadati</taxon>
        <taxon>Pseudomonadota</taxon>
        <taxon>Alphaproteobacteria</taxon>
        <taxon>Hyphomicrobiales</taxon>
        <taxon>Nitrobacteraceae</taxon>
        <taxon>Bradyrhizobium</taxon>
    </lineage>
</organism>
<protein>
    <recommendedName>
        <fullName evidence="3">Methyltransferase FkbM domain-containing protein</fullName>
    </recommendedName>
</protein>
<evidence type="ECO:0000313" key="1">
    <source>
        <dbReference type="EMBL" id="OAF14654.1"/>
    </source>
</evidence>
<comment type="caution">
    <text evidence="1">The sequence shown here is derived from an EMBL/GenBank/DDBJ whole genome shotgun (WGS) entry which is preliminary data.</text>
</comment>
<dbReference type="EMBL" id="LUUB01000029">
    <property type="protein sequence ID" value="OAF14654.1"/>
    <property type="molecule type" value="Genomic_DNA"/>
</dbReference>
<dbReference type="AlphaFoldDB" id="A0A176Z4P8"/>
<gene>
    <name evidence="1" type="ORF">AYJ54_41990</name>
</gene>
<dbReference type="OrthoDB" id="9810122at2"/>
<evidence type="ECO:0008006" key="3">
    <source>
        <dbReference type="Google" id="ProtNLM"/>
    </source>
</evidence>
<dbReference type="STRING" id="1505087.AYJ54_41990"/>
<proteinExistence type="predicted"/>
<accession>A0A176Z4P8</accession>
<dbReference type="RefSeq" id="WP_063697228.1">
    <property type="nucleotide sequence ID" value="NZ_LUUB01000029.1"/>
</dbReference>
<reference evidence="1 2" key="1">
    <citation type="submission" date="2016-03" db="EMBL/GenBank/DDBJ databases">
        <title>Draft Genome Sequence of the Strain BR 10245 (Bradyrhizobium sp.) isolated from nodules of Centrolobium paraense.</title>
        <authorList>
            <person name="Simoes-Araujo J.L.Sr."/>
            <person name="Barauna A.C."/>
            <person name="Silva K."/>
            <person name="Zilli J.E."/>
        </authorList>
    </citation>
    <scope>NUCLEOTIDE SEQUENCE [LARGE SCALE GENOMIC DNA]</scope>
    <source>
        <strain evidence="1 2">BR 10245</strain>
    </source>
</reference>
<keyword evidence="2" id="KW-1185">Reference proteome</keyword>
<dbReference type="Proteomes" id="UP000076959">
    <property type="component" value="Unassembled WGS sequence"/>
</dbReference>
<name>A0A176Z4P8_9BRAD</name>
<evidence type="ECO:0000313" key="2">
    <source>
        <dbReference type="Proteomes" id="UP000076959"/>
    </source>
</evidence>
<sequence length="240" mass="27532">MRQLIKRNDTLRRLYYRFKLLRPKSQADEGELISGLIKDCPRAFIEFGFHPIEFNCIELARNLDWRGLLIDGSKRQTDDARALWPDRIDIVHSFLTLDNLDFIRKRFQQVGVLSIDVDGNDYWFLKALIGLSPSLIVVEYNSTLGQDPITVPYDPAFDRFQKHERGWYHGASLAAVTKLCAEHGYGLAAGSDGSCNAFFTRMGKLKPADVWKPNKLRQQLSGIPHDQQWQSVKHLPFVAV</sequence>